<feature type="transmembrane region" description="Helical" evidence="1">
    <location>
        <begin position="42"/>
        <end position="61"/>
    </location>
</feature>
<evidence type="ECO:0000313" key="3">
    <source>
        <dbReference type="Proteomes" id="UP000183567"/>
    </source>
</evidence>
<keyword evidence="3" id="KW-1185">Reference proteome</keyword>
<sequence length="87" mass="10258">VTDHFLHYNAELVQLEQESHWTKTSHFVDDPIYRLHLTIPRYLPPVFIFPVVSLPASVLHFVHISPYYLSHGYCVLWSCMVFSDRSL</sequence>
<dbReference type="EMBL" id="LVVM01003946">
    <property type="protein sequence ID" value="OJA13998.1"/>
    <property type="molecule type" value="Genomic_DNA"/>
</dbReference>
<proteinExistence type="predicted"/>
<accession>A0A1J8PXG3</accession>
<evidence type="ECO:0000313" key="2">
    <source>
        <dbReference type="EMBL" id="OJA13998.1"/>
    </source>
</evidence>
<protein>
    <submittedName>
        <fullName evidence="2">Uncharacterized protein</fullName>
    </submittedName>
</protein>
<keyword evidence="1" id="KW-0812">Transmembrane</keyword>
<evidence type="ECO:0000256" key="1">
    <source>
        <dbReference type="SAM" id="Phobius"/>
    </source>
</evidence>
<feature type="non-terminal residue" evidence="2">
    <location>
        <position position="87"/>
    </location>
</feature>
<name>A0A1J8PXG3_9AGAM</name>
<feature type="non-terminal residue" evidence="2">
    <location>
        <position position="1"/>
    </location>
</feature>
<dbReference type="Proteomes" id="UP000183567">
    <property type="component" value="Unassembled WGS sequence"/>
</dbReference>
<dbReference type="AlphaFoldDB" id="A0A1J8PXG3"/>
<keyword evidence="1" id="KW-0472">Membrane</keyword>
<reference evidence="2 3" key="1">
    <citation type="submission" date="2016-03" db="EMBL/GenBank/DDBJ databases">
        <title>Comparative genomics of the ectomycorrhizal sister species Rhizopogon vinicolor and Rhizopogon vesiculosus (Basidiomycota: Boletales) reveals a divergence of the mating type B locus.</title>
        <authorList>
            <person name="Mujic A.B."/>
            <person name="Kuo A."/>
            <person name="Tritt A."/>
            <person name="Lipzen A."/>
            <person name="Chen C."/>
            <person name="Johnson J."/>
            <person name="Sharma A."/>
            <person name="Barry K."/>
            <person name="Grigoriev I.V."/>
            <person name="Spatafora J.W."/>
        </authorList>
    </citation>
    <scope>NUCLEOTIDE SEQUENCE [LARGE SCALE GENOMIC DNA]</scope>
    <source>
        <strain evidence="2 3">AM-OR11-056</strain>
    </source>
</reference>
<organism evidence="2 3">
    <name type="scientific">Rhizopogon vesiculosus</name>
    <dbReference type="NCBI Taxonomy" id="180088"/>
    <lineage>
        <taxon>Eukaryota</taxon>
        <taxon>Fungi</taxon>
        <taxon>Dikarya</taxon>
        <taxon>Basidiomycota</taxon>
        <taxon>Agaricomycotina</taxon>
        <taxon>Agaricomycetes</taxon>
        <taxon>Agaricomycetidae</taxon>
        <taxon>Boletales</taxon>
        <taxon>Suillineae</taxon>
        <taxon>Rhizopogonaceae</taxon>
        <taxon>Rhizopogon</taxon>
    </lineage>
</organism>
<keyword evidence="1" id="KW-1133">Transmembrane helix</keyword>
<comment type="caution">
    <text evidence="2">The sequence shown here is derived from an EMBL/GenBank/DDBJ whole genome shotgun (WGS) entry which is preliminary data.</text>
</comment>
<gene>
    <name evidence="2" type="ORF">AZE42_12784</name>
</gene>